<feature type="compositionally biased region" description="Basic and acidic residues" evidence="1">
    <location>
        <begin position="155"/>
        <end position="168"/>
    </location>
</feature>
<evidence type="ECO:0000313" key="2">
    <source>
        <dbReference type="EMBL" id="VBB33942.1"/>
    </source>
</evidence>
<evidence type="ECO:0000313" key="3">
    <source>
        <dbReference type="Proteomes" id="UP000276991"/>
    </source>
</evidence>
<keyword evidence="3" id="KW-1185">Reference proteome</keyword>
<dbReference type="EMBL" id="UPTC01002858">
    <property type="protein sequence ID" value="VBB33942.1"/>
    <property type="molecule type" value="Genomic_DNA"/>
</dbReference>
<feature type="compositionally biased region" description="Low complexity" evidence="1">
    <location>
        <begin position="141"/>
        <end position="154"/>
    </location>
</feature>
<evidence type="ECO:0000256" key="1">
    <source>
        <dbReference type="SAM" id="MobiDB-lite"/>
    </source>
</evidence>
<reference evidence="2 3" key="1">
    <citation type="submission" date="2018-08" db="EMBL/GenBank/DDBJ databases">
        <authorList>
            <person name="Laetsch R D."/>
            <person name="Stevens L."/>
            <person name="Kumar S."/>
            <person name="Blaxter L. M."/>
        </authorList>
    </citation>
    <scope>NUCLEOTIDE SEQUENCE [LARGE SCALE GENOMIC DNA]</scope>
</reference>
<proteinExistence type="predicted"/>
<dbReference type="AlphaFoldDB" id="A0A498SXA3"/>
<feature type="region of interest" description="Disordered" evidence="1">
    <location>
        <begin position="141"/>
        <end position="219"/>
    </location>
</feature>
<dbReference type="OrthoDB" id="10347090at2759"/>
<accession>A0A498SXA3</accession>
<feature type="compositionally biased region" description="Basic and acidic residues" evidence="1">
    <location>
        <begin position="178"/>
        <end position="192"/>
    </location>
</feature>
<feature type="region of interest" description="Disordered" evidence="1">
    <location>
        <begin position="67"/>
        <end position="87"/>
    </location>
</feature>
<name>A0A498SXA3_ACAVI</name>
<organism evidence="2 3">
    <name type="scientific">Acanthocheilonema viteae</name>
    <name type="common">Filarial nematode worm</name>
    <name type="synonym">Dipetalonema viteae</name>
    <dbReference type="NCBI Taxonomy" id="6277"/>
    <lineage>
        <taxon>Eukaryota</taxon>
        <taxon>Metazoa</taxon>
        <taxon>Ecdysozoa</taxon>
        <taxon>Nematoda</taxon>
        <taxon>Chromadorea</taxon>
        <taxon>Rhabditida</taxon>
        <taxon>Spirurina</taxon>
        <taxon>Spiruromorpha</taxon>
        <taxon>Filarioidea</taxon>
        <taxon>Onchocercidae</taxon>
        <taxon>Acanthocheilonema</taxon>
    </lineage>
</organism>
<gene>
    <name evidence="2" type="ORF">NAV_LOCUS8733</name>
</gene>
<sequence>MNKNFDVNIEPLPIITTDQIPLQQKSFMDAKNDQTTPLFSEPTEEETVMEDAKKFVEKREINTQKELSKQNKWKLNSERTQRSKMELSEENKRNFLDIDNTQRSITQKLTNAKMKKNGIMTEKKIVKLKQRENFAIGLATESSQASSLDSARSWSKNENDKTEIKTMREIPPNRLLSLKKDTIKPERSKSELNHSNISFTGDERAQSSGSDSEETKSER</sequence>
<protein>
    <submittedName>
        <fullName evidence="2">Uncharacterized protein</fullName>
    </submittedName>
</protein>
<dbReference type="Proteomes" id="UP000276991">
    <property type="component" value="Unassembled WGS sequence"/>
</dbReference>